<dbReference type="EMBL" id="JH817739">
    <property type="protein sequence ID" value="EKC37751.1"/>
    <property type="molecule type" value="Genomic_DNA"/>
</dbReference>
<protein>
    <submittedName>
        <fullName evidence="3">Uncharacterized protein</fullName>
    </submittedName>
</protein>
<accession>K1RT32</accession>
<feature type="region of interest" description="Disordered" evidence="1">
    <location>
        <begin position="257"/>
        <end position="336"/>
    </location>
</feature>
<keyword evidence="2" id="KW-0732">Signal</keyword>
<dbReference type="InParanoid" id="K1RT32"/>
<evidence type="ECO:0000256" key="1">
    <source>
        <dbReference type="SAM" id="MobiDB-lite"/>
    </source>
</evidence>
<reference evidence="3" key="1">
    <citation type="journal article" date="2012" name="Nature">
        <title>The oyster genome reveals stress adaptation and complexity of shell formation.</title>
        <authorList>
            <person name="Zhang G."/>
            <person name="Fang X."/>
            <person name="Guo X."/>
            <person name="Li L."/>
            <person name="Luo R."/>
            <person name="Xu F."/>
            <person name="Yang P."/>
            <person name="Zhang L."/>
            <person name="Wang X."/>
            <person name="Qi H."/>
            <person name="Xiong Z."/>
            <person name="Que H."/>
            <person name="Xie Y."/>
            <person name="Holland P.W."/>
            <person name="Paps J."/>
            <person name="Zhu Y."/>
            <person name="Wu F."/>
            <person name="Chen Y."/>
            <person name="Wang J."/>
            <person name="Peng C."/>
            <person name="Meng J."/>
            <person name="Yang L."/>
            <person name="Liu J."/>
            <person name="Wen B."/>
            <person name="Zhang N."/>
            <person name="Huang Z."/>
            <person name="Zhu Q."/>
            <person name="Feng Y."/>
            <person name="Mount A."/>
            <person name="Hedgecock D."/>
            <person name="Xu Z."/>
            <person name="Liu Y."/>
            <person name="Domazet-Loso T."/>
            <person name="Du Y."/>
            <person name="Sun X."/>
            <person name="Zhang S."/>
            <person name="Liu B."/>
            <person name="Cheng P."/>
            <person name="Jiang X."/>
            <person name="Li J."/>
            <person name="Fan D."/>
            <person name="Wang W."/>
            <person name="Fu W."/>
            <person name="Wang T."/>
            <person name="Wang B."/>
            <person name="Zhang J."/>
            <person name="Peng Z."/>
            <person name="Li Y."/>
            <person name="Li N."/>
            <person name="Wang J."/>
            <person name="Chen M."/>
            <person name="He Y."/>
            <person name="Tan F."/>
            <person name="Song X."/>
            <person name="Zheng Q."/>
            <person name="Huang R."/>
            <person name="Yang H."/>
            <person name="Du X."/>
            <person name="Chen L."/>
            <person name="Yang M."/>
            <person name="Gaffney P.M."/>
            <person name="Wang S."/>
            <person name="Luo L."/>
            <person name="She Z."/>
            <person name="Ming Y."/>
            <person name="Huang W."/>
            <person name="Zhang S."/>
            <person name="Huang B."/>
            <person name="Zhang Y."/>
            <person name="Qu T."/>
            <person name="Ni P."/>
            <person name="Miao G."/>
            <person name="Wang J."/>
            <person name="Wang Q."/>
            <person name="Steinberg C.E."/>
            <person name="Wang H."/>
            <person name="Li N."/>
            <person name="Qian L."/>
            <person name="Zhang G."/>
            <person name="Li Y."/>
            <person name="Yang H."/>
            <person name="Liu X."/>
            <person name="Wang J."/>
            <person name="Yin Y."/>
            <person name="Wang J."/>
        </authorList>
    </citation>
    <scope>NUCLEOTIDE SEQUENCE [LARGE SCALE GENOMIC DNA]</scope>
    <source>
        <strain evidence="3">05x7-T-G4-1.051#20</strain>
    </source>
</reference>
<feature type="chain" id="PRO_5043522960" evidence="2">
    <location>
        <begin position="19"/>
        <end position="336"/>
    </location>
</feature>
<proteinExistence type="predicted"/>
<sequence>MRTLWLILLSDVFCIVKSYENLALNKRAWQQYPYPGRPWGAERAVDGLYTDLSPTGGQCTLSGNNKQTAEWRVDLGGIFKNGYKYLKFHIKGVDLETYQRPELEKLRSMIASLLRVPPEFVIVSGIEPSNSLLITIMVLEDDAFRMSNLPPASLTVLSEMFVNSVMVNEKIILISECVQYAFRRLDKDVTGSELKILNEMTKSQGKKDSSVYNYLINTLNKQKEGVELRSFVNDILAIPLKRPDLLEKLDRYVLEFPSSSEKPQPSGSTKKSGRRKGRPTAVARRGKPTSGFKTATGPSSVSYVHPQVPSPVHAPTIYDDYNNCQKENESQWKSNG</sequence>
<dbReference type="AlphaFoldDB" id="K1RT32"/>
<dbReference type="Gene3D" id="2.60.120.260">
    <property type="entry name" value="Galactose-binding domain-like"/>
    <property type="match status" value="1"/>
</dbReference>
<dbReference type="HOGENOM" id="CLU_827039_0_0_1"/>
<evidence type="ECO:0000256" key="2">
    <source>
        <dbReference type="SAM" id="SignalP"/>
    </source>
</evidence>
<feature type="signal peptide" evidence="2">
    <location>
        <begin position="1"/>
        <end position="18"/>
    </location>
</feature>
<organism evidence="3">
    <name type="scientific">Magallana gigas</name>
    <name type="common">Pacific oyster</name>
    <name type="synonym">Crassostrea gigas</name>
    <dbReference type="NCBI Taxonomy" id="29159"/>
    <lineage>
        <taxon>Eukaryota</taxon>
        <taxon>Metazoa</taxon>
        <taxon>Spiralia</taxon>
        <taxon>Lophotrochozoa</taxon>
        <taxon>Mollusca</taxon>
        <taxon>Bivalvia</taxon>
        <taxon>Autobranchia</taxon>
        <taxon>Pteriomorphia</taxon>
        <taxon>Ostreida</taxon>
        <taxon>Ostreoidea</taxon>
        <taxon>Ostreidae</taxon>
        <taxon>Magallana</taxon>
    </lineage>
</organism>
<evidence type="ECO:0000313" key="3">
    <source>
        <dbReference type="EMBL" id="EKC37751.1"/>
    </source>
</evidence>
<gene>
    <name evidence="3" type="ORF">CGI_10011599</name>
</gene>
<feature type="compositionally biased region" description="Polar residues" evidence="1">
    <location>
        <begin position="291"/>
        <end position="302"/>
    </location>
</feature>
<name>K1RT32_MAGGI</name>
<feature type="compositionally biased region" description="Polar residues" evidence="1">
    <location>
        <begin position="257"/>
        <end position="270"/>
    </location>
</feature>